<evidence type="ECO:0000313" key="1">
    <source>
        <dbReference type="EMBL" id="JAD64463.1"/>
    </source>
</evidence>
<protein>
    <submittedName>
        <fullName evidence="1">Uncharacterized protein</fullName>
    </submittedName>
</protein>
<sequence length="39" mass="4483">MKLIQLITLLQFSSSYVSMLTDFSFIQVALFKLNQLSTI</sequence>
<organism evidence="1">
    <name type="scientific">Arundo donax</name>
    <name type="common">Giant reed</name>
    <name type="synonym">Donax arundinaceus</name>
    <dbReference type="NCBI Taxonomy" id="35708"/>
    <lineage>
        <taxon>Eukaryota</taxon>
        <taxon>Viridiplantae</taxon>
        <taxon>Streptophyta</taxon>
        <taxon>Embryophyta</taxon>
        <taxon>Tracheophyta</taxon>
        <taxon>Spermatophyta</taxon>
        <taxon>Magnoliopsida</taxon>
        <taxon>Liliopsida</taxon>
        <taxon>Poales</taxon>
        <taxon>Poaceae</taxon>
        <taxon>PACMAD clade</taxon>
        <taxon>Arundinoideae</taxon>
        <taxon>Arundineae</taxon>
        <taxon>Arundo</taxon>
    </lineage>
</organism>
<reference evidence="1" key="1">
    <citation type="submission" date="2014-09" db="EMBL/GenBank/DDBJ databases">
        <authorList>
            <person name="Magalhaes I.L.F."/>
            <person name="Oliveira U."/>
            <person name="Santos F.R."/>
            <person name="Vidigal T.H.D.A."/>
            <person name="Brescovit A.D."/>
            <person name="Santos A.J."/>
        </authorList>
    </citation>
    <scope>NUCLEOTIDE SEQUENCE</scope>
    <source>
        <tissue evidence="1">Shoot tissue taken approximately 20 cm above the soil surface</tissue>
    </source>
</reference>
<reference evidence="1" key="2">
    <citation type="journal article" date="2015" name="Data Brief">
        <title>Shoot transcriptome of the giant reed, Arundo donax.</title>
        <authorList>
            <person name="Barrero R.A."/>
            <person name="Guerrero F.D."/>
            <person name="Moolhuijzen P."/>
            <person name="Goolsby J.A."/>
            <person name="Tidwell J."/>
            <person name="Bellgard S.E."/>
            <person name="Bellgard M.I."/>
        </authorList>
    </citation>
    <scope>NUCLEOTIDE SEQUENCE</scope>
    <source>
        <tissue evidence="1">Shoot tissue taken approximately 20 cm above the soil surface</tissue>
    </source>
</reference>
<proteinExistence type="predicted"/>
<name>A0A0A9BQM8_ARUDO</name>
<dbReference type="EMBL" id="GBRH01233432">
    <property type="protein sequence ID" value="JAD64463.1"/>
    <property type="molecule type" value="Transcribed_RNA"/>
</dbReference>
<accession>A0A0A9BQM8</accession>
<dbReference type="AlphaFoldDB" id="A0A0A9BQM8"/>